<dbReference type="Proteomes" id="UP000316238">
    <property type="component" value="Unassembled WGS sequence"/>
</dbReference>
<dbReference type="Pfam" id="PF14734">
    <property type="entry name" value="DUF4469"/>
    <property type="match status" value="1"/>
</dbReference>
<reference evidence="2" key="1">
    <citation type="submission" date="2017-07" db="EMBL/GenBank/DDBJ databases">
        <title>The cable genome - Insights into the physiology and evolution of filamentous bacteria capable of sulfide oxidation via long distance electron transfer.</title>
        <authorList>
            <person name="Thorup C."/>
            <person name="Bjerg J.T."/>
            <person name="Schreiber L."/>
            <person name="Nielsen L.P."/>
            <person name="Kjeldsen K.U."/>
            <person name="Boesen T."/>
            <person name="Boggild A."/>
            <person name="Meysman F."/>
            <person name="Geelhoed J."/>
            <person name="Schramm A."/>
        </authorList>
    </citation>
    <scope>NUCLEOTIDE SEQUENCE [LARGE SCALE GENOMIC DNA]</scope>
    <source>
        <strain evidence="2">GS</strain>
    </source>
</reference>
<dbReference type="AlphaFoldDB" id="A0A521FZ95"/>
<dbReference type="Gene3D" id="2.70.50.70">
    <property type="match status" value="1"/>
</dbReference>
<evidence type="ECO:0000313" key="2">
    <source>
        <dbReference type="EMBL" id="TAA74084.1"/>
    </source>
</evidence>
<dbReference type="InterPro" id="IPR027824">
    <property type="entry name" value="DUF4469"/>
</dbReference>
<proteinExistence type="predicted"/>
<organism evidence="2 3">
    <name type="scientific">Candidatus Electronema aureum</name>
    <dbReference type="NCBI Taxonomy" id="2005002"/>
    <lineage>
        <taxon>Bacteria</taxon>
        <taxon>Pseudomonadati</taxon>
        <taxon>Thermodesulfobacteriota</taxon>
        <taxon>Desulfobulbia</taxon>
        <taxon>Desulfobulbales</taxon>
        <taxon>Desulfobulbaceae</taxon>
        <taxon>Candidatus Electronema</taxon>
    </lineage>
</organism>
<sequence length="357" mass="38686">MSIQYRIEPNPLTTPPSYRIQAVPRNTAGYAEMAADISSAQPIYSPETISSLAPLIMKWIQQRLISGDKVTLEEAFSYYISFTGKLDSPDEPLPEDDDILQVNVRVSQPFVKEIRHQAKLERLPMTEKLPVITSTEDTKLKLADVLFAGGVLKLTGSNLLFDESSPDCGCVLEGTRSGRQKQSTYASVANSGILLVPDIPVQDNPWNNEYTVTLTTQYSEHGTLRSGTSRRKLRSPLTVPLFGHPHPPETGILTGNATAPYVKITGGTVSADEMLRIQAVIDSRSGLLLLNLLDMEEGGKTGATVTVTANGTYTLGGFAGSAVTSLELKVENLAALVSLIRNSYAGRMVDILDISMA</sequence>
<evidence type="ECO:0000313" key="3">
    <source>
        <dbReference type="Proteomes" id="UP000316238"/>
    </source>
</evidence>
<feature type="domain" description="DUF4469" evidence="1">
    <location>
        <begin position="132"/>
        <end position="222"/>
    </location>
</feature>
<evidence type="ECO:0000259" key="1">
    <source>
        <dbReference type="Pfam" id="PF14734"/>
    </source>
</evidence>
<name>A0A521FZ95_9BACT</name>
<dbReference type="EMBL" id="NQJD01000040">
    <property type="protein sequence ID" value="TAA74084.1"/>
    <property type="molecule type" value="Genomic_DNA"/>
</dbReference>
<keyword evidence="3" id="KW-1185">Reference proteome</keyword>
<gene>
    <name evidence="2" type="ORF">CDV28_14011</name>
</gene>
<protein>
    <recommendedName>
        <fullName evidence="1">DUF4469 domain-containing protein</fullName>
    </recommendedName>
</protein>
<accession>A0A521FZ95</accession>
<comment type="caution">
    <text evidence="2">The sequence shown here is derived from an EMBL/GenBank/DDBJ whole genome shotgun (WGS) entry which is preliminary data.</text>
</comment>